<keyword evidence="3" id="KW-1185">Reference proteome</keyword>
<gene>
    <name evidence="2" type="ORF">J1605_002178</name>
</gene>
<feature type="region of interest" description="Disordered" evidence="1">
    <location>
        <begin position="1"/>
        <end position="57"/>
    </location>
</feature>
<sequence length="82" mass="8831">MGTNAPGAAGLWERGPDARSRPPPSRDPRPKTPGPGRDPRPDPGPYYTSSGFPHLENGTDQRFLYIHPVAPPVPPTGVIKPR</sequence>
<feature type="compositionally biased region" description="Basic and acidic residues" evidence="1">
    <location>
        <begin position="14"/>
        <end position="30"/>
    </location>
</feature>
<proteinExistence type="predicted"/>
<accession>A0AB34I0B4</accession>
<protein>
    <submittedName>
        <fullName evidence="2">Uncharacterized protein</fullName>
    </submittedName>
</protein>
<organism evidence="2 3">
    <name type="scientific">Eschrichtius robustus</name>
    <name type="common">California gray whale</name>
    <name type="synonym">Eschrichtius gibbosus</name>
    <dbReference type="NCBI Taxonomy" id="9764"/>
    <lineage>
        <taxon>Eukaryota</taxon>
        <taxon>Metazoa</taxon>
        <taxon>Chordata</taxon>
        <taxon>Craniata</taxon>
        <taxon>Vertebrata</taxon>
        <taxon>Euteleostomi</taxon>
        <taxon>Mammalia</taxon>
        <taxon>Eutheria</taxon>
        <taxon>Laurasiatheria</taxon>
        <taxon>Artiodactyla</taxon>
        <taxon>Whippomorpha</taxon>
        <taxon>Cetacea</taxon>
        <taxon>Mysticeti</taxon>
        <taxon>Eschrichtiidae</taxon>
        <taxon>Eschrichtius</taxon>
    </lineage>
</organism>
<evidence type="ECO:0000313" key="2">
    <source>
        <dbReference type="EMBL" id="KAJ8796581.1"/>
    </source>
</evidence>
<evidence type="ECO:0000313" key="3">
    <source>
        <dbReference type="Proteomes" id="UP001159641"/>
    </source>
</evidence>
<dbReference type="EMBL" id="JAIQCJ010000358">
    <property type="protein sequence ID" value="KAJ8796581.1"/>
    <property type="molecule type" value="Genomic_DNA"/>
</dbReference>
<name>A0AB34I0B4_ESCRO</name>
<comment type="caution">
    <text evidence="2">The sequence shown here is derived from an EMBL/GenBank/DDBJ whole genome shotgun (WGS) entry which is preliminary data.</text>
</comment>
<reference evidence="2 3" key="1">
    <citation type="submission" date="2022-11" db="EMBL/GenBank/DDBJ databases">
        <title>Whole genome sequence of Eschrichtius robustus ER-17-0199.</title>
        <authorList>
            <person name="Bruniche-Olsen A."/>
            <person name="Black A.N."/>
            <person name="Fields C.J."/>
            <person name="Walden K."/>
            <person name="Dewoody J.A."/>
        </authorList>
    </citation>
    <scope>NUCLEOTIDE SEQUENCE [LARGE SCALE GENOMIC DNA]</scope>
    <source>
        <strain evidence="2">ER-17-0199</strain>
        <tissue evidence="2">Blubber</tissue>
    </source>
</reference>
<dbReference type="AlphaFoldDB" id="A0AB34I0B4"/>
<dbReference type="Proteomes" id="UP001159641">
    <property type="component" value="Unassembled WGS sequence"/>
</dbReference>
<evidence type="ECO:0000256" key="1">
    <source>
        <dbReference type="SAM" id="MobiDB-lite"/>
    </source>
</evidence>